<sequence>MASQYHHQPHNQNQTPTSPTRPPPSKPNARVLSLLLKVIIMTLLTSLFFLFLGLASATLLLLHLCVSSHRQRQRHRLPPLPSTPSSGLLPGDLDILPHFRLKLLNPTNGAVQEEECVVCLDIFRDGQCCRKLAACGHMFHKRCVDSWLVKVAACPICRARVQLDAEAKGSMVGSEEDEDKQLRGVW</sequence>
<dbReference type="InterPro" id="IPR001841">
    <property type="entry name" value="Znf_RING"/>
</dbReference>
<reference evidence="13 14" key="1">
    <citation type="journal article" date="2019" name="Plant Biotechnol. J.">
        <title>The red bayberry genome and genetic basis of sex determination.</title>
        <authorList>
            <person name="Jia H.M."/>
            <person name="Jia H.J."/>
            <person name="Cai Q.L."/>
            <person name="Wang Y."/>
            <person name="Zhao H.B."/>
            <person name="Yang W.F."/>
            <person name="Wang G.Y."/>
            <person name="Li Y.H."/>
            <person name="Zhan D.L."/>
            <person name="Shen Y.T."/>
            <person name="Niu Q.F."/>
            <person name="Chang L."/>
            <person name="Qiu J."/>
            <person name="Zhao L."/>
            <person name="Xie H.B."/>
            <person name="Fu W.Y."/>
            <person name="Jin J."/>
            <person name="Li X.W."/>
            <person name="Jiao Y."/>
            <person name="Zhou C.C."/>
            <person name="Tu T."/>
            <person name="Chai C.Y."/>
            <person name="Gao J.L."/>
            <person name="Fan L.J."/>
            <person name="van de Weg E."/>
            <person name="Wang J.Y."/>
            <person name="Gao Z.S."/>
        </authorList>
    </citation>
    <scope>NUCLEOTIDE SEQUENCE [LARGE SCALE GENOMIC DNA]</scope>
    <source>
        <tissue evidence="13">Leaves</tissue>
    </source>
</reference>
<dbReference type="GO" id="GO:0016020">
    <property type="term" value="C:membrane"/>
    <property type="evidence" value="ECO:0007669"/>
    <property type="project" value="UniProtKB-SubCell"/>
</dbReference>
<evidence type="ECO:0000256" key="1">
    <source>
        <dbReference type="ARBA" id="ARBA00004370"/>
    </source>
</evidence>
<dbReference type="Pfam" id="PF13639">
    <property type="entry name" value="zf-RING_2"/>
    <property type="match status" value="1"/>
</dbReference>
<feature type="transmembrane region" description="Helical" evidence="11">
    <location>
        <begin position="34"/>
        <end position="66"/>
    </location>
</feature>
<evidence type="ECO:0000256" key="11">
    <source>
        <dbReference type="SAM" id="Phobius"/>
    </source>
</evidence>
<dbReference type="Gene3D" id="3.30.40.10">
    <property type="entry name" value="Zinc/RING finger domain, C3HC4 (zinc finger)"/>
    <property type="match status" value="1"/>
</dbReference>
<evidence type="ECO:0000259" key="12">
    <source>
        <dbReference type="PROSITE" id="PS50089"/>
    </source>
</evidence>
<keyword evidence="14" id="KW-1185">Reference proteome</keyword>
<evidence type="ECO:0000256" key="5">
    <source>
        <dbReference type="ARBA" id="ARBA00022833"/>
    </source>
</evidence>
<evidence type="ECO:0000313" key="13">
    <source>
        <dbReference type="EMBL" id="KAB1204184.1"/>
    </source>
</evidence>
<dbReference type="PROSITE" id="PS50089">
    <property type="entry name" value="ZF_RING_2"/>
    <property type="match status" value="1"/>
</dbReference>
<comment type="caution">
    <text evidence="13">The sequence shown here is derived from an EMBL/GenBank/DDBJ whole genome shotgun (WGS) entry which is preliminary data.</text>
</comment>
<feature type="domain" description="RING-type" evidence="12">
    <location>
        <begin position="116"/>
        <end position="158"/>
    </location>
</feature>
<evidence type="ECO:0000256" key="2">
    <source>
        <dbReference type="ARBA" id="ARBA00022692"/>
    </source>
</evidence>
<dbReference type="GO" id="GO:0008270">
    <property type="term" value="F:zinc ion binding"/>
    <property type="evidence" value="ECO:0007669"/>
    <property type="project" value="UniProtKB-KW"/>
</dbReference>
<dbReference type="SMART" id="SM00184">
    <property type="entry name" value="RING"/>
    <property type="match status" value="1"/>
</dbReference>
<dbReference type="Proteomes" id="UP000516437">
    <property type="component" value="Chromosome 8"/>
</dbReference>
<keyword evidence="7 11" id="KW-0472">Membrane</keyword>
<feature type="region of interest" description="Disordered" evidence="10">
    <location>
        <begin position="1"/>
        <end position="26"/>
    </location>
</feature>
<dbReference type="EMBL" id="RXIC02000026">
    <property type="protein sequence ID" value="KAB1204184.1"/>
    <property type="molecule type" value="Genomic_DNA"/>
</dbReference>
<dbReference type="PANTHER" id="PTHR46539:SF9">
    <property type="entry name" value="RING-H2 FINGER PROTEIN ATL56"/>
    <property type="match status" value="1"/>
</dbReference>
<evidence type="ECO:0000256" key="9">
    <source>
        <dbReference type="PROSITE-ProRule" id="PRU00175"/>
    </source>
</evidence>
<evidence type="ECO:0000256" key="3">
    <source>
        <dbReference type="ARBA" id="ARBA00022723"/>
    </source>
</evidence>
<accession>A0A6A1UUP0</accession>
<evidence type="ECO:0000313" key="14">
    <source>
        <dbReference type="Proteomes" id="UP000516437"/>
    </source>
</evidence>
<evidence type="ECO:0000256" key="6">
    <source>
        <dbReference type="ARBA" id="ARBA00022989"/>
    </source>
</evidence>
<proteinExistence type="inferred from homology"/>
<evidence type="ECO:0000256" key="7">
    <source>
        <dbReference type="ARBA" id="ARBA00023136"/>
    </source>
</evidence>
<gene>
    <name evidence="13" type="ORF">CJ030_MR8G028265</name>
</gene>
<keyword evidence="6 11" id="KW-1133">Transmembrane helix</keyword>
<dbReference type="InterPro" id="IPR013083">
    <property type="entry name" value="Znf_RING/FYVE/PHD"/>
</dbReference>
<keyword evidence="2 11" id="KW-0812">Transmembrane</keyword>
<comment type="subcellular location">
    <subcellularLocation>
        <location evidence="1">Membrane</location>
    </subcellularLocation>
</comment>
<dbReference type="AlphaFoldDB" id="A0A6A1UUP0"/>
<dbReference type="PANTHER" id="PTHR46539">
    <property type="entry name" value="E3 UBIQUITIN-PROTEIN LIGASE ATL42"/>
    <property type="match status" value="1"/>
</dbReference>
<evidence type="ECO:0000256" key="8">
    <source>
        <dbReference type="ARBA" id="ARBA00024209"/>
    </source>
</evidence>
<keyword evidence="3" id="KW-0479">Metal-binding</keyword>
<dbReference type="SUPFAM" id="SSF57850">
    <property type="entry name" value="RING/U-box"/>
    <property type="match status" value="1"/>
</dbReference>
<evidence type="ECO:0000256" key="10">
    <source>
        <dbReference type="SAM" id="MobiDB-lite"/>
    </source>
</evidence>
<feature type="compositionally biased region" description="Polar residues" evidence="10">
    <location>
        <begin position="1"/>
        <end position="14"/>
    </location>
</feature>
<organism evidence="13 14">
    <name type="scientific">Morella rubra</name>
    <name type="common">Chinese bayberry</name>
    <dbReference type="NCBI Taxonomy" id="262757"/>
    <lineage>
        <taxon>Eukaryota</taxon>
        <taxon>Viridiplantae</taxon>
        <taxon>Streptophyta</taxon>
        <taxon>Embryophyta</taxon>
        <taxon>Tracheophyta</taxon>
        <taxon>Spermatophyta</taxon>
        <taxon>Magnoliopsida</taxon>
        <taxon>eudicotyledons</taxon>
        <taxon>Gunneridae</taxon>
        <taxon>Pentapetalae</taxon>
        <taxon>rosids</taxon>
        <taxon>fabids</taxon>
        <taxon>Fagales</taxon>
        <taxon>Myricaceae</taxon>
        <taxon>Morella</taxon>
    </lineage>
</organism>
<keyword evidence="4 9" id="KW-0863">Zinc-finger</keyword>
<protein>
    <submittedName>
        <fullName evidence="13">RING-H2 finger protein ATL56</fullName>
    </submittedName>
</protein>
<evidence type="ECO:0000256" key="4">
    <source>
        <dbReference type="ARBA" id="ARBA00022771"/>
    </source>
</evidence>
<dbReference type="OrthoDB" id="8062037at2759"/>
<keyword evidence="5" id="KW-0862">Zinc</keyword>
<name>A0A6A1UUP0_9ROSI</name>
<comment type="similarity">
    <text evidence="8">Belongs to the RING-type zinc finger family. ATL subfamily.</text>
</comment>